<protein>
    <submittedName>
        <fullName evidence="2">Uncharacterized protein</fullName>
    </submittedName>
</protein>
<organism evidence="2">
    <name type="scientific">Percolomonas cosmopolitus</name>
    <dbReference type="NCBI Taxonomy" id="63605"/>
    <lineage>
        <taxon>Eukaryota</taxon>
        <taxon>Discoba</taxon>
        <taxon>Heterolobosea</taxon>
        <taxon>Tetramitia</taxon>
        <taxon>Eutetramitia</taxon>
        <taxon>Percolomonadidae</taxon>
        <taxon>Percolomonas</taxon>
    </lineage>
</organism>
<name>A0A7S1KR71_9EUKA</name>
<dbReference type="AlphaFoldDB" id="A0A7S1KR71"/>
<feature type="compositionally biased region" description="Basic and acidic residues" evidence="1">
    <location>
        <begin position="104"/>
        <end position="123"/>
    </location>
</feature>
<reference evidence="2" key="1">
    <citation type="submission" date="2021-01" db="EMBL/GenBank/DDBJ databases">
        <authorList>
            <person name="Corre E."/>
            <person name="Pelletier E."/>
            <person name="Niang G."/>
            <person name="Scheremetjew M."/>
            <person name="Finn R."/>
            <person name="Kale V."/>
            <person name="Holt S."/>
            <person name="Cochrane G."/>
            <person name="Meng A."/>
            <person name="Brown T."/>
            <person name="Cohen L."/>
        </authorList>
    </citation>
    <scope>NUCLEOTIDE SEQUENCE</scope>
    <source>
        <strain evidence="2">WS</strain>
    </source>
</reference>
<evidence type="ECO:0000256" key="1">
    <source>
        <dbReference type="SAM" id="MobiDB-lite"/>
    </source>
</evidence>
<accession>A0A7S1KR71</accession>
<gene>
    <name evidence="2" type="ORF">PCOS0759_LOCUS5036</name>
</gene>
<proteinExistence type="predicted"/>
<evidence type="ECO:0000313" key="2">
    <source>
        <dbReference type="EMBL" id="CAD9081796.1"/>
    </source>
</evidence>
<dbReference type="EMBL" id="HBGD01006057">
    <property type="protein sequence ID" value="CAD9081796.1"/>
    <property type="molecule type" value="Transcribed_RNA"/>
</dbReference>
<feature type="region of interest" description="Disordered" evidence="1">
    <location>
        <begin position="91"/>
        <end position="129"/>
    </location>
</feature>
<sequence length="129" mass="15583">MTNQSFYSVYERPRFKTSGYNAHCRTFDNQGIHRYSVVNYNDVRTWIFQQEGNKNVTFVVAKNGRNMHRWVFGRDSDRFLALARDDHWRELPMPRGQPVESEEDTKKREKREKKDKWLKEQKAKKPLVT</sequence>